<dbReference type="AlphaFoldDB" id="A0A8J4WVV8"/>
<sequence length="249" mass="28941">LLELQELMSQERFSYIKAGALFCSYQFKKTCVLDSHLAAFHTTFIRFKNIRYLFTSEKPFKNLMALLNRKKYVEARIACAWQLKHVWFDHTRKEIDFYGNMQAHSTLFDKLVCAEMTSKQKIPSIHGIDGWNPGSAIHDEILRHFNTFGCIKALGDPTDPALILGYGLTTEPLLHIKDKKNRIFQLQFLLLGKGDHITMCFQSFPNKWRHYDNDPAKPSFQSFTLDNIKDYVIHLAGYINMSHALECKL</sequence>
<dbReference type="EMBL" id="QNUK01000414">
    <property type="protein sequence ID" value="KAF5893759.1"/>
    <property type="molecule type" value="Genomic_DNA"/>
</dbReference>
<dbReference type="OrthoDB" id="8770287at2759"/>
<organism evidence="1 2">
    <name type="scientific">Clarias magur</name>
    <name type="common">Asian catfish</name>
    <name type="synonym">Macropteronotus magur</name>
    <dbReference type="NCBI Taxonomy" id="1594786"/>
    <lineage>
        <taxon>Eukaryota</taxon>
        <taxon>Metazoa</taxon>
        <taxon>Chordata</taxon>
        <taxon>Craniata</taxon>
        <taxon>Vertebrata</taxon>
        <taxon>Euteleostomi</taxon>
        <taxon>Actinopterygii</taxon>
        <taxon>Neopterygii</taxon>
        <taxon>Teleostei</taxon>
        <taxon>Ostariophysi</taxon>
        <taxon>Siluriformes</taxon>
        <taxon>Clariidae</taxon>
        <taxon>Clarias</taxon>
    </lineage>
</organism>
<feature type="non-terminal residue" evidence="1">
    <location>
        <position position="1"/>
    </location>
</feature>
<feature type="non-terminal residue" evidence="1">
    <location>
        <position position="249"/>
    </location>
</feature>
<proteinExistence type="predicted"/>
<dbReference type="Proteomes" id="UP000727407">
    <property type="component" value="Unassembled WGS sequence"/>
</dbReference>
<name>A0A8J4WVV8_CLAMG</name>
<reference evidence="1" key="1">
    <citation type="submission" date="2020-07" db="EMBL/GenBank/DDBJ databases">
        <title>Clarias magur genome sequencing, assembly and annotation.</title>
        <authorList>
            <person name="Kushwaha B."/>
            <person name="Kumar R."/>
            <person name="Das P."/>
            <person name="Joshi C.G."/>
            <person name="Kumar D."/>
            <person name="Nagpure N.S."/>
            <person name="Pandey M."/>
            <person name="Agarwal S."/>
            <person name="Srivastava S."/>
            <person name="Singh M."/>
            <person name="Sahoo L."/>
            <person name="Jayasankar P."/>
            <person name="Meher P.K."/>
            <person name="Koringa P.G."/>
            <person name="Iquebal M.A."/>
            <person name="Das S.P."/>
            <person name="Bit A."/>
            <person name="Patnaik S."/>
            <person name="Patel N."/>
            <person name="Shah T.M."/>
            <person name="Hinsu A."/>
            <person name="Jena J.K."/>
        </authorList>
    </citation>
    <scope>NUCLEOTIDE SEQUENCE</scope>
    <source>
        <strain evidence="1">CIFAMagur01</strain>
        <tissue evidence="1">Testis</tissue>
    </source>
</reference>
<gene>
    <name evidence="1" type="ORF">DAT39_016537</name>
</gene>
<keyword evidence="2" id="KW-1185">Reference proteome</keyword>
<evidence type="ECO:0000313" key="1">
    <source>
        <dbReference type="EMBL" id="KAF5893759.1"/>
    </source>
</evidence>
<accession>A0A8J4WVV8</accession>
<comment type="caution">
    <text evidence="1">The sequence shown here is derived from an EMBL/GenBank/DDBJ whole genome shotgun (WGS) entry which is preliminary data.</text>
</comment>
<protein>
    <submittedName>
        <fullName evidence="1">Uncharacterized protein</fullName>
    </submittedName>
</protein>
<evidence type="ECO:0000313" key="2">
    <source>
        <dbReference type="Proteomes" id="UP000727407"/>
    </source>
</evidence>